<dbReference type="InterPro" id="IPR024930">
    <property type="entry name" value="Skp_dom_sf"/>
</dbReference>
<dbReference type="STRING" id="1586267.GCA_001418685_00072"/>
<dbReference type="Pfam" id="PF03938">
    <property type="entry name" value="OmpH"/>
    <property type="match status" value="1"/>
</dbReference>
<feature type="coiled-coil region" evidence="3">
    <location>
        <begin position="33"/>
        <end position="67"/>
    </location>
</feature>
<dbReference type="OrthoDB" id="9788552at2"/>
<organism evidence="6 7">
    <name type="scientific">Apibacter mensalis</name>
    <dbReference type="NCBI Taxonomy" id="1586267"/>
    <lineage>
        <taxon>Bacteria</taxon>
        <taxon>Pseudomonadati</taxon>
        <taxon>Bacteroidota</taxon>
        <taxon>Flavobacteriia</taxon>
        <taxon>Flavobacteriales</taxon>
        <taxon>Weeksellaceae</taxon>
        <taxon>Apibacter</taxon>
    </lineage>
</organism>
<dbReference type="Gene3D" id="3.30.910.20">
    <property type="entry name" value="Skp domain"/>
    <property type="match status" value="1"/>
</dbReference>
<feature type="compositionally biased region" description="Basic and acidic residues" evidence="4">
    <location>
        <begin position="185"/>
        <end position="213"/>
    </location>
</feature>
<dbReference type="RefSeq" id="WP_055424499.1">
    <property type="nucleotide sequence ID" value="NZ_FCOR01000001.1"/>
</dbReference>
<evidence type="ECO:0000256" key="2">
    <source>
        <dbReference type="ARBA" id="ARBA00022729"/>
    </source>
</evidence>
<dbReference type="PANTHER" id="PTHR35089">
    <property type="entry name" value="CHAPERONE PROTEIN SKP"/>
    <property type="match status" value="1"/>
</dbReference>
<dbReference type="EMBL" id="FCOR01000001">
    <property type="protein sequence ID" value="CVK15261.1"/>
    <property type="molecule type" value="Genomic_DNA"/>
</dbReference>
<gene>
    <name evidence="6" type="ORF">Ga0061079_10173</name>
</gene>
<dbReference type="PANTHER" id="PTHR35089:SF1">
    <property type="entry name" value="CHAPERONE PROTEIN SKP"/>
    <property type="match status" value="1"/>
</dbReference>
<reference evidence="6 7" key="1">
    <citation type="submission" date="2016-01" db="EMBL/GenBank/DDBJ databases">
        <authorList>
            <person name="McClelland M."/>
            <person name="Jain A."/>
            <person name="Saraogi P."/>
            <person name="Mendelson R."/>
            <person name="Westerman R."/>
            <person name="SanMiguel P."/>
            <person name="Csonka L."/>
        </authorList>
    </citation>
    <scope>NUCLEOTIDE SEQUENCE [LARGE SCALE GENOMIC DNA]</scope>
    <source>
        <strain evidence="6 7">R-53146</strain>
    </source>
</reference>
<keyword evidence="2 5" id="KW-0732">Signal</keyword>
<protein>
    <submittedName>
        <fullName evidence="6">Chaperone for outer membrane proteins, Skp family</fullName>
    </submittedName>
</protein>
<evidence type="ECO:0000256" key="3">
    <source>
        <dbReference type="SAM" id="Coils"/>
    </source>
</evidence>
<dbReference type="GO" id="GO:0050821">
    <property type="term" value="P:protein stabilization"/>
    <property type="evidence" value="ECO:0007669"/>
    <property type="project" value="TreeGrafter"/>
</dbReference>
<dbReference type="SMART" id="SM00935">
    <property type="entry name" value="OmpH"/>
    <property type="match status" value="1"/>
</dbReference>
<dbReference type="AlphaFoldDB" id="A0A0X3ALJ6"/>
<dbReference type="GO" id="GO:0005829">
    <property type="term" value="C:cytosol"/>
    <property type="evidence" value="ECO:0007669"/>
    <property type="project" value="TreeGrafter"/>
</dbReference>
<proteinExistence type="inferred from homology"/>
<evidence type="ECO:0000313" key="7">
    <source>
        <dbReference type="Proteomes" id="UP000182761"/>
    </source>
</evidence>
<keyword evidence="3" id="KW-0175">Coiled coil</keyword>
<evidence type="ECO:0000256" key="1">
    <source>
        <dbReference type="ARBA" id="ARBA00009091"/>
    </source>
</evidence>
<dbReference type="Proteomes" id="UP000182761">
    <property type="component" value="Unassembled WGS sequence"/>
</dbReference>
<evidence type="ECO:0000256" key="4">
    <source>
        <dbReference type="SAM" id="MobiDB-lite"/>
    </source>
</evidence>
<evidence type="ECO:0000256" key="5">
    <source>
        <dbReference type="SAM" id="SignalP"/>
    </source>
</evidence>
<feature type="compositionally biased region" description="Basic and acidic residues" evidence="4">
    <location>
        <begin position="284"/>
        <end position="294"/>
    </location>
</feature>
<feature type="compositionally biased region" description="Basic and acidic residues" evidence="4">
    <location>
        <begin position="236"/>
        <end position="271"/>
    </location>
</feature>
<comment type="similarity">
    <text evidence="1">Belongs to the Skp family.</text>
</comment>
<dbReference type="SUPFAM" id="SSF111384">
    <property type="entry name" value="OmpH-like"/>
    <property type="match status" value="1"/>
</dbReference>
<accession>A0A0X3ALJ6</accession>
<evidence type="ECO:0000313" key="6">
    <source>
        <dbReference type="EMBL" id="CVK15261.1"/>
    </source>
</evidence>
<dbReference type="InterPro" id="IPR005632">
    <property type="entry name" value="Chaperone_Skp"/>
</dbReference>
<feature type="compositionally biased region" description="Basic residues" evidence="4">
    <location>
        <begin position="224"/>
        <end position="235"/>
    </location>
</feature>
<dbReference type="GO" id="GO:0051082">
    <property type="term" value="F:unfolded protein binding"/>
    <property type="evidence" value="ECO:0007669"/>
    <property type="project" value="InterPro"/>
</dbReference>
<sequence length="326" mass="37287">MKKTLTYALLLLFSFGIAQKMAYVDTQYILKQLPQYQQSEQRLNNEVKKWQEEIVNRQSALEKLRIEFENEKVLLTDDQQKSRLMSIDSTNKALHEFIEKKFGSKGESVSLRINLVKPIQDQIWNAINAVAIKDKYNLILDKSSDLIMIYTDSKYDITDKVLKQLGIATKKKEDKNGKSSSVKNSNEDDNKESKIKNSDNSDKDVTDNIESTKKQSKSGWGRKYVPKNKQSKKAPTKKDTLKDASLEKVGETSSKRVIDNNKTKDISKEVDSNLIINPSLPNNKEVKTNKETKTTIKTQPKSGYGSKYVPKKKTQNNKQINDKPSK</sequence>
<feature type="signal peptide" evidence="5">
    <location>
        <begin position="1"/>
        <end position="22"/>
    </location>
</feature>
<feature type="chain" id="PRO_5007049718" evidence="5">
    <location>
        <begin position="23"/>
        <end position="326"/>
    </location>
</feature>
<name>A0A0X3ALJ6_9FLAO</name>
<keyword evidence="7" id="KW-1185">Reference proteome</keyword>
<feature type="region of interest" description="Disordered" evidence="4">
    <location>
        <begin position="172"/>
        <end position="326"/>
    </location>
</feature>